<dbReference type="AlphaFoldDB" id="A0A087TJT6"/>
<evidence type="ECO:0000313" key="1">
    <source>
        <dbReference type="EMBL" id="KFM65375.1"/>
    </source>
</evidence>
<evidence type="ECO:0000313" key="2">
    <source>
        <dbReference type="Proteomes" id="UP000054359"/>
    </source>
</evidence>
<protein>
    <submittedName>
        <fullName evidence="1">Uncharacterized protein</fullName>
    </submittedName>
</protein>
<sequence>MAGIVDAQITEHGSVAGVWLLSCMALHCDGKLVLCTVSSSWNLSLTNGFRSTNSR</sequence>
<proteinExistence type="predicted"/>
<accession>A0A087TJT6</accession>
<keyword evidence="2" id="KW-1185">Reference proteome</keyword>
<dbReference type="Proteomes" id="UP000054359">
    <property type="component" value="Unassembled WGS sequence"/>
</dbReference>
<feature type="non-terminal residue" evidence="1">
    <location>
        <position position="55"/>
    </location>
</feature>
<gene>
    <name evidence="1" type="ORF">X975_19493</name>
</gene>
<name>A0A087TJT6_STEMI</name>
<dbReference type="EMBL" id="KK115537">
    <property type="protein sequence ID" value="KFM65375.1"/>
    <property type="molecule type" value="Genomic_DNA"/>
</dbReference>
<organism evidence="1 2">
    <name type="scientific">Stegodyphus mimosarum</name>
    <name type="common">African social velvet spider</name>
    <dbReference type="NCBI Taxonomy" id="407821"/>
    <lineage>
        <taxon>Eukaryota</taxon>
        <taxon>Metazoa</taxon>
        <taxon>Ecdysozoa</taxon>
        <taxon>Arthropoda</taxon>
        <taxon>Chelicerata</taxon>
        <taxon>Arachnida</taxon>
        <taxon>Araneae</taxon>
        <taxon>Araneomorphae</taxon>
        <taxon>Entelegynae</taxon>
        <taxon>Eresoidea</taxon>
        <taxon>Eresidae</taxon>
        <taxon>Stegodyphus</taxon>
    </lineage>
</organism>
<reference evidence="1 2" key="1">
    <citation type="submission" date="2013-11" db="EMBL/GenBank/DDBJ databases">
        <title>Genome sequencing of Stegodyphus mimosarum.</title>
        <authorList>
            <person name="Bechsgaard J."/>
        </authorList>
    </citation>
    <scope>NUCLEOTIDE SEQUENCE [LARGE SCALE GENOMIC DNA]</scope>
</reference>